<evidence type="ECO:0000313" key="6">
    <source>
        <dbReference type="EMBL" id="TWH09036.1"/>
    </source>
</evidence>
<dbReference type="GO" id="GO:1902201">
    <property type="term" value="P:negative regulation of bacterial-type flagellum-dependent cell motility"/>
    <property type="evidence" value="ECO:0007669"/>
    <property type="project" value="TreeGrafter"/>
</dbReference>
<organism evidence="6 7">
    <name type="scientific">Pseudoxanthomonas taiwanensis J19</name>
    <dbReference type="NCBI Taxonomy" id="935569"/>
    <lineage>
        <taxon>Bacteria</taxon>
        <taxon>Pseudomonadati</taxon>
        <taxon>Pseudomonadota</taxon>
        <taxon>Gammaproteobacteria</taxon>
        <taxon>Lysobacterales</taxon>
        <taxon>Lysobacteraceae</taxon>
        <taxon>Pseudoxanthomonas</taxon>
    </lineage>
</organism>
<dbReference type="PROSITE" id="PS50887">
    <property type="entry name" value="GGDEF"/>
    <property type="match status" value="1"/>
</dbReference>
<evidence type="ECO:0000256" key="1">
    <source>
        <dbReference type="ARBA" id="ARBA00001946"/>
    </source>
</evidence>
<dbReference type="EMBL" id="VLJS01000071">
    <property type="protein sequence ID" value="TWH09036.1"/>
    <property type="molecule type" value="Genomic_DNA"/>
</dbReference>
<evidence type="ECO:0000313" key="7">
    <source>
        <dbReference type="Proteomes" id="UP000321583"/>
    </source>
</evidence>
<accession>A0A562DHE1</accession>
<dbReference type="PANTHER" id="PTHR45138">
    <property type="entry name" value="REGULATORY COMPONENTS OF SENSORY TRANSDUCTION SYSTEM"/>
    <property type="match status" value="1"/>
</dbReference>
<dbReference type="GO" id="GO:0052621">
    <property type="term" value="F:diguanylate cyclase activity"/>
    <property type="evidence" value="ECO:0007669"/>
    <property type="project" value="UniProtKB-EC"/>
</dbReference>
<gene>
    <name evidence="6" type="ORF">L613_004100000200</name>
</gene>
<name>A0A562DHE1_9GAMM</name>
<keyword evidence="4" id="KW-1133">Transmembrane helix</keyword>
<evidence type="ECO:0000256" key="4">
    <source>
        <dbReference type="SAM" id="Phobius"/>
    </source>
</evidence>
<dbReference type="SUPFAM" id="SSF55073">
    <property type="entry name" value="Nucleotide cyclase"/>
    <property type="match status" value="1"/>
</dbReference>
<evidence type="ECO:0000256" key="2">
    <source>
        <dbReference type="ARBA" id="ARBA00012528"/>
    </source>
</evidence>
<proteinExistence type="predicted"/>
<keyword evidence="4" id="KW-0812">Transmembrane</keyword>
<dbReference type="Pfam" id="PF00990">
    <property type="entry name" value="GGDEF"/>
    <property type="match status" value="1"/>
</dbReference>
<dbReference type="InterPro" id="IPR050469">
    <property type="entry name" value="Diguanylate_Cyclase"/>
</dbReference>
<keyword evidence="7" id="KW-1185">Reference proteome</keyword>
<dbReference type="NCBIfam" id="TIGR00254">
    <property type="entry name" value="GGDEF"/>
    <property type="match status" value="1"/>
</dbReference>
<dbReference type="Pfam" id="PF07495">
    <property type="entry name" value="Y_Y_Y"/>
    <property type="match status" value="1"/>
</dbReference>
<dbReference type="GO" id="GO:0043709">
    <property type="term" value="P:cell adhesion involved in single-species biofilm formation"/>
    <property type="evidence" value="ECO:0007669"/>
    <property type="project" value="TreeGrafter"/>
</dbReference>
<dbReference type="FunFam" id="3.30.70.270:FF:000001">
    <property type="entry name" value="Diguanylate cyclase domain protein"/>
    <property type="match status" value="1"/>
</dbReference>
<dbReference type="InterPro" id="IPR000160">
    <property type="entry name" value="GGDEF_dom"/>
</dbReference>
<dbReference type="Gene3D" id="3.30.70.270">
    <property type="match status" value="1"/>
</dbReference>
<dbReference type="Gene3D" id="2.60.40.10">
    <property type="entry name" value="Immunoglobulins"/>
    <property type="match status" value="1"/>
</dbReference>
<dbReference type="SMART" id="SM00267">
    <property type="entry name" value="GGDEF"/>
    <property type="match status" value="1"/>
</dbReference>
<protein>
    <recommendedName>
        <fullName evidence="2">diguanylate cyclase</fullName>
        <ecNumber evidence="2">2.7.7.65</ecNumber>
    </recommendedName>
</protein>
<dbReference type="AlphaFoldDB" id="A0A562DHE1"/>
<evidence type="ECO:0000259" key="5">
    <source>
        <dbReference type="PROSITE" id="PS50887"/>
    </source>
</evidence>
<reference evidence="6 7" key="1">
    <citation type="submission" date="2019-07" db="EMBL/GenBank/DDBJ databases">
        <title>Genome sequencing of lignin-degrading bacterial isolates.</title>
        <authorList>
            <person name="Gladden J."/>
        </authorList>
    </citation>
    <scope>NUCLEOTIDE SEQUENCE [LARGE SCALE GENOMIC DNA]</scope>
    <source>
        <strain evidence="6 7">J19</strain>
    </source>
</reference>
<evidence type="ECO:0000256" key="3">
    <source>
        <dbReference type="ARBA" id="ARBA00034247"/>
    </source>
</evidence>
<comment type="caution">
    <text evidence="6">The sequence shown here is derived from an EMBL/GenBank/DDBJ whole genome shotgun (WGS) entry which is preliminary data.</text>
</comment>
<feature type="domain" description="GGDEF" evidence="5">
    <location>
        <begin position="200"/>
        <end position="337"/>
    </location>
</feature>
<dbReference type="InterPro" id="IPR011123">
    <property type="entry name" value="Y_Y_Y"/>
</dbReference>
<dbReference type="CDD" id="cd01949">
    <property type="entry name" value="GGDEF"/>
    <property type="match status" value="1"/>
</dbReference>
<dbReference type="InterPro" id="IPR029787">
    <property type="entry name" value="Nucleotide_cyclase"/>
</dbReference>
<feature type="transmembrane region" description="Helical" evidence="4">
    <location>
        <begin position="116"/>
        <end position="136"/>
    </location>
</feature>
<dbReference type="PANTHER" id="PTHR45138:SF9">
    <property type="entry name" value="DIGUANYLATE CYCLASE DGCM-RELATED"/>
    <property type="match status" value="1"/>
</dbReference>
<dbReference type="GO" id="GO:0005886">
    <property type="term" value="C:plasma membrane"/>
    <property type="evidence" value="ECO:0007669"/>
    <property type="project" value="TreeGrafter"/>
</dbReference>
<sequence>MQGNPQRPPVTVERLLVDGVEVDPEGAPRLAPGVERLELHYAAMSYVAPTAVRYRYRLEGFDRGWNEAGNMRRAHYTNLPPGDYVFRVVASNNDGVWNMEGASLHFTLLPRWHQTWWVRGLALLALAGLVVLGVRLRLRAARIRERELTREVALRTEALREANERLRRIAASDALTGIPNRGEFNRRLREAWNDHANRDAPLAVLLVDVDDFKAYNDSYGHLGGDTALVAVANRLADMVGPGEGLVARYGGEEFAVLLRDCDAEAALERAQRMVAGIRACAMPHRASSVGDAVTVSIGAASVRPADGASPDDLLRSADAALYRAKADGRDRALPAGEAPPIVLPF</sequence>
<dbReference type="EC" id="2.7.7.65" evidence="2"/>
<dbReference type="Proteomes" id="UP000321583">
    <property type="component" value="Unassembled WGS sequence"/>
</dbReference>
<dbReference type="InterPro" id="IPR043128">
    <property type="entry name" value="Rev_trsase/Diguanyl_cyclase"/>
</dbReference>
<comment type="cofactor">
    <cofactor evidence="1">
        <name>Mg(2+)</name>
        <dbReference type="ChEBI" id="CHEBI:18420"/>
    </cofactor>
</comment>
<comment type="catalytic activity">
    <reaction evidence="3">
        <text>2 GTP = 3',3'-c-di-GMP + 2 diphosphate</text>
        <dbReference type="Rhea" id="RHEA:24898"/>
        <dbReference type="ChEBI" id="CHEBI:33019"/>
        <dbReference type="ChEBI" id="CHEBI:37565"/>
        <dbReference type="ChEBI" id="CHEBI:58805"/>
        <dbReference type="EC" id="2.7.7.65"/>
    </reaction>
</comment>
<dbReference type="InterPro" id="IPR013783">
    <property type="entry name" value="Ig-like_fold"/>
</dbReference>
<keyword evidence="4" id="KW-0472">Membrane</keyword>